<dbReference type="RefSeq" id="WP_093837531.1">
    <property type="nucleotide sequence ID" value="NZ_FOLM01000002.1"/>
</dbReference>
<proteinExistence type="predicted"/>
<accession>A0A1I1H0Z2</accession>
<dbReference type="STRING" id="910347.SAMN05421773_102216"/>
<dbReference type="OrthoDB" id="4808509at2"/>
<feature type="region of interest" description="Disordered" evidence="1">
    <location>
        <begin position="1"/>
        <end position="28"/>
    </location>
</feature>
<dbReference type="Pfam" id="PF16976">
    <property type="entry name" value="RcpC"/>
    <property type="match status" value="1"/>
</dbReference>
<sequence length="206" mass="20385">MSIAGSARRPGGPCAVPSFDPVLPPRGRHRLRRAVRRRRRAVAASLAVAAAALAAAAPRDSGRPAGPLVAEAADPPEDGRATAAGSRPAARPGSAVPDRPERSAPDGGALVAAPVRIADPGAARLLSPGDLVDVLATGPAPPGAGPPRTARLVAHRAEVAAVPPGVETDAPGDAARGALVVLAVPPETAARLAAAAADSELAVTRW</sequence>
<dbReference type="AlphaFoldDB" id="A0A1I1H0Z2"/>
<organism evidence="3 4">
    <name type="scientific">Streptomyces aidingensis</name>
    <dbReference type="NCBI Taxonomy" id="910347"/>
    <lineage>
        <taxon>Bacteria</taxon>
        <taxon>Bacillati</taxon>
        <taxon>Actinomycetota</taxon>
        <taxon>Actinomycetes</taxon>
        <taxon>Kitasatosporales</taxon>
        <taxon>Streptomycetaceae</taxon>
        <taxon>Streptomyces</taxon>
    </lineage>
</organism>
<protein>
    <submittedName>
        <fullName evidence="3">Flp pilus assembly protein RcpC/CpaB</fullName>
    </submittedName>
</protein>
<evidence type="ECO:0000256" key="1">
    <source>
        <dbReference type="SAM" id="MobiDB-lite"/>
    </source>
</evidence>
<dbReference type="Proteomes" id="UP000199207">
    <property type="component" value="Unassembled WGS sequence"/>
</dbReference>
<keyword evidence="4" id="KW-1185">Reference proteome</keyword>
<feature type="region of interest" description="Disordered" evidence="1">
    <location>
        <begin position="53"/>
        <end position="107"/>
    </location>
</feature>
<gene>
    <name evidence="3" type="ORF">SAMN05421773_102216</name>
</gene>
<evidence type="ECO:0000313" key="3">
    <source>
        <dbReference type="EMBL" id="SFC17819.1"/>
    </source>
</evidence>
<evidence type="ECO:0000259" key="2">
    <source>
        <dbReference type="Pfam" id="PF16976"/>
    </source>
</evidence>
<reference evidence="3 4" key="1">
    <citation type="submission" date="2016-10" db="EMBL/GenBank/DDBJ databases">
        <authorList>
            <person name="de Groot N.N."/>
        </authorList>
    </citation>
    <scope>NUCLEOTIDE SEQUENCE [LARGE SCALE GENOMIC DNA]</scope>
    <source>
        <strain evidence="3 4">CGMCC 4.5739</strain>
    </source>
</reference>
<dbReference type="EMBL" id="FOLM01000002">
    <property type="protein sequence ID" value="SFC17819.1"/>
    <property type="molecule type" value="Genomic_DNA"/>
</dbReference>
<evidence type="ECO:0000313" key="4">
    <source>
        <dbReference type="Proteomes" id="UP000199207"/>
    </source>
</evidence>
<feature type="domain" description="Flp pilus assembly protein RcpC/CpaB" evidence="2">
    <location>
        <begin position="118"/>
        <end position="202"/>
    </location>
</feature>
<name>A0A1I1H0Z2_9ACTN</name>
<dbReference type="InterPro" id="IPR031571">
    <property type="entry name" value="RcpC_dom"/>
</dbReference>